<dbReference type="InterPro" id="IPR006059">
    <property type="entry name" value="SBP"/>
</dbReference>
<evidence type="ECO:0000256" key="3">
    <source>
        <dbReference type="ARBA" id="ARBA00022729"/>
    </source>
</evidence>
<dbReference type="Pfam" id="PF13416">
    <property type="entry name" value="SBP_bac_8"/>
    <property type="match status" value="1"/>
</dbReference>
<dbReference type="RefSeq" id="WP_390193381.1">
    <property type="nucleotide sequence ID" value="NZ_JBHMEP010000003.1"/>
</dbReference>
<keyword evidence="4" id="KW-0574">Periplasm</keyword>
<dbReference type="InterPro" id="IPR001188">
    <property type="entry name" value="Sperm_putr-bd"/>
</dbReference>
<dbReference type="PRINTS" id="PR00909">
    <property type="entry name" value="SPERMDNBNDNG"/>
</dbReference>
<dbReference type="PANTHER" id="PTHR30222">
    <property type="entry name" value="SPERMIDINE/PUTRESCINE-BINDING PERIPLASMIC PROTEIN"/>
    <property type="match status" value="1"/>
</dbReference>
<keyword evidence="6" id="KW-1185">Reference proteome</keyword>
<proteinExistence type="predicted"/>
<dbReference type="Proteomes" id="UP001589645">
    <property type="component" value="Unassembled WGS sequence"/>
</dbReference>
<dbReference type="EMBL" id="JBHMEP010000003">
    <property type="protein sequence ID" value="MFB9135850.1"/>
    <property type="molecule type" value="Genomic_DNA"/>
</dbReference>
<keyword evidence="3" id="KW-0732">Signal</keyword>
<evidence type="ECO:0000256" key="2">
    <source>
        <dbReference type="ARBA" id="ARBA00022448"/>
    </source>
</evidence>
<reference evidence="5 6" key="1">
    <citation type="submission" date="2024-09" db="EMBL/GenBank/DDBJ databases">
        <authorList>
            <person name="Sun Q."/>
            <person name="Mori K."/>
        </authorList>
    </citation>
    <scope>NUCLEOTIDE SEQUENCE [LARGE SCALE GENOMIC DNA]</scope>
    <source>
        <strain evidence="5 6">CECT 8064</strain>
    </source>
</reference>
<protein>
    <submittedName>
        <fullName evidence="5">Spermidine/putrescine ABC transporter substrate-binding protein</fullName>
    </submittedName>
</protein>
<sequence length="320" mass="36555">MWEDSLSPQVRRHWEDLTNQRIKIANFDNDDERNLLMMNIPKLPFDITVLDNISANLYGKAGSFEDLSSLKNPQNNNPVWNKACGRYAVPYFWGRIGIAYRKDKVSQPPKTWKEFLSPPPELSGHIGLLTDMVDTLLPAFSSLGLSPISDDPSELQQVFKKMQAFLPNILTFEYILSYVRSHRDASNVTMAMAYSGDNYALNRYLKKDLWGFIVPDDHPYIWVDCLAINKNSSNKQQAKAFLEYLSTPQVAADNAMFVRAATPNSSALKLMPEWYLNDSTLFPKHLSHTQGQLDASLSAQNINLRAKILYKLLKDHETQY</sequence>
<keyword evidence="2" id="KW-0813">Transport</keyword>
<evidence type="ECO:0000256" key="4">
    <source>
        <dbReference type="ARBA" id="ARBA00022764"/>
    </source>
</evidence>
<gene>
    <name evidence="5" type="ORF">ACFFUV_12830</name>
</gene>
<evidence type="ECO:0000313" key="5">
    <source>
        <dbReference type="EMBL" id="MFB9135850.1"/>
    </source>
</evidence>
<dbReference type="SUPFAM" id="SSF53850">
    <property type="entry name" value="Periplasmic binding protein-like II"/>
    <property type="match status" value="1"/>
</dbReference>
<evidence type="ECO:0000313" key="6">
    <source>
        <dbReference type="Proteomes" id="UP001589645"/>
    </source>
</evidence>
<accession>A0ABV5HPF5</accession>
<evidence type="ECO:0000256" key="1">
    <source>
        <dbReference type="ARBA" id="ARBA00004418"/>
    </source>
</evidence>
<name>A0ABV5HPF5_9VIBR</name>
<dbReference type="Gene3D" id="3.40.190.10">
    <property type="entry name" value="Periplasmic binding protein-like II"/>
    <property type="match status" value="2"/>
</dbReference>
<organism evidence="5 6">
    <name type="scientific">Vibrio olivae</name>
    <dbReference type="NCBI Taxonomy" id="1243002"/>
    <lineage>
        <taxon>Bacteria</taxon>
        <taxon>Pseudomonadati</taxon>
        <taxon>Pseudomonadota</taxon>
        <taxon>Gammaproteobacteria</taxon>
        <taxon>Vibrionales</taxon>
        <taxon>Vibrionaceae</taxon>
        <taxon>Vibrio</taxon>
    </lineage>
</organism>
<dbReference type="PANTHER" id="PTHR30222:SF12">
    <property type="entry name" value="NORSPERMIDINE SENSOR"/>
    <property type="match status" value="1"/>
</dbReference>
<comment type="caution">
    <text evidence="5">The sequence shown here is derived from an EMBL/GenBank/DDBJ whole genome shotgun (WGS) entry which is preliminary data.</text>
</comment>
<dbReference type="CDD" id="cd13590">
    <property type="entry name" value="PBP2_PotD_PotF_like"/>
    <property type="match status" value="1"/>
</dbReference>
<comment type="subcellular location">
    <subcellularLocation>
        <location evidence="1">Periplasm</location>
    </subcellularLocation>
</comment>